<dbReference type="GO" id="GO:0005634">
    <property type="term" value="C:nucleus"/>
    <property type="evidence" value="ECO:0007669"/>
    <property type="project" value="UniProtKB-SubCell"/>
</dbReference>
<evidence type="ECO:0000256" key="2">
    <source>
        <dbReference type="ARBA" id="ARBA00009801"/>
    </source>
</evidence>
<dbReference type="GO" id="GO:0005732">
    <property type="term" value="C:sno(s)RNA-containing ribonucleoprotein complex"/>
    <property type="evidence" value="ECO:0007669"/>
    <property type="project" value="InterPro"/>
</dbReference>
<evidence type="ECO:0000313" key="10">
    <source>
        <dbReference type="WBParaSite" id="HNAJ_0000298501-mRNA-1"/>
    </source>
</evidence>
<protein>
    <recommendedName>
        <fullName evidence="3">H/ACA ribonucleoprotein complex non-core subunit NAF1</fullName>
    </recommendedName>
</protein>
<evidence type="ECO:0000256" key="9">
    <source>
        <dbReference type="SAM" id="MobiDB-lite"/>
    </source>
</evidence>
<comment type="similarity">
    <text evidence="2">Belongs to the NAF1 family.</text>
</comment>
<organism evidence="10">
    <name type="scientific">Rodentolepis nana</name>
    <name type="common">Dwarf tapeworm</name>
    <name type="synonym">Hymenolepis nana</name>
    <dbReference type="NCBI Taxonomy" id="102285"/>
    <lineage>
        <taxon>Eukaryota</taxon>
        <taxon>Metazoa</taxon>
        <taxon>Spiralia</taxon>
        <taxon>Lophotrochozoa</taxon>
        <taxon>Platyhelminthes</taxon>
        <taxon>Cestoda</taxon>
        <taxon>Eucestoda</taxon>
        <taxon>Cyclophyllidea</taxon>
        <taxon>Hymenolepididae</taxon>
        <taxon>Rodentolepis</taxon>
    </lineage>
</organism>
<keyword evidence="6" id="KW-0597">Phosphoprotein</keyword>
<accession>A0A0R3T7E7</accession>
<dbReference type="SUPFAM" id="SSF50447">
    <property type="entry name" value="Translation proteins"/>
    <property type="match status" value="1"/>
</dbReference>
<dbReference type="Pfam" id="PF04410">
    <property type="entry name" value="Gar1"/>
    <property type="match status" value="1"/>
</dbReference>
<dbReference type="GO" id="GO:0006364">
    <property type="term" value="P:rRNA processing"/>
    <property type="evidence" value="ECO:0007669"/>
    <property type="project" value="UniProtKB-KW"/>
</dbReference>
<comment type="subcellular location">
    <subcellularLocation>
        <location evidence="1">Nucleus</location>
    </subcellularLocation>
</comment>
<name>A0A0R3T7E7_RODNA</name>
<dbReference type="InterPro" id="IPR007504">
    <property type="entry name" value="H/ACA_rnp_Gar1/Naf1"/>
</dbReference>
<dbReference type="InterPro" id="IPR040309">
    <property type="entry name" value="Naf1"/>
</dbReference>
<feature type="region of interest" description="Disordered" evidence="9">
    <location>
        <begin position="292"/>
        <end position="320"/>
    </location>
</feature>
<proteinExistence type="inferred from homology"/>
<dbReference type="GO" id="GO:0003723">
    <property type="term" value="F:RNA binding"/>
    <property type="evidence" value="ECO:0007669"/>
    <property type="project" value="UniProtKB-KW"/>
</dbReference>
<dbReference type="GO" id="GO:0000493">
    <property type="term" value="P:box H/ACA snoRNP assembly"/>
    <property type="evidence" value="ECO:0007669"/>
    <property type="project" value="InterPro"/>
</dbReference>
<sequence>LEIEFDYVPRLPQAPLPSVKLLQLGKVTAFFDGVVVIRSVPGVPALDRDSALYFADRRPMGLVYDIIGQVKQPSYVVIYENRRQTSEKRKGKASTAAQEIPPCPVKIEVDVKVGDEIYYADDAQLSIKVLTDQLQQSKAYDEGDPNEEFYSDDEEERKAKGTKQPQMKATKGVPRGGRRGRAVKRNRLSRIVRSQSVNHYPRHQQRQHAYQSYIGFYRQWSGGPSSTYQFGGGGEQVRFAQSQLSGSFGMMPPPPQQQQQGTLPNMSFWQLGQVNFPLNIGHRFPFPSNNYSMGHAQSMPPTQSGPQRYGYPNPTPPPPSHMLPSLYVPWPPTQPLPSPPQPHGSSLFHLLFMRRTHSQPPPSRSYSQYWPF</sequence>
<keyword evidence="7" id="KW-0694">RNA-binding</keyword>
<dbReference type="AlphaFoldDB" id="A0A0R3T7E7"/>
<reference evidence="10" key="1">
    <citation type="submission" date="2017-02" db="UniProtKB">
        <authorList>
            <consortium name="WormBaseParasite"/>
        </authorList>
    </citation>
    <scope>IDENTIFICATION</scope>
</reference>
<keyword evidence="8" id="KW-0539">Nucleus</keyword>
<keyword evidence="5" id="KW-0698">rRNA processing</keyword>
<dbReference type="GO" id="GO:0001522">
    <property type="term" value="P:pseudouridine synthesis"/>
    <property type="evidence" value="ECO:0007669"/>
    <property type="project" value="InterPro"/>
</dbReference>
<evidence type="ECO:0000256" key="1">
    <source>
        <dbReference type="ARBA" id="ARBA00004123"/>
    </source>
</evidence>
<evidence type="ECO:0000256" key="4">
    <source>
        <dbReference type="ARBA" id="ARBA00022517"/>
    </source>
</evidence>
<feature type="region of interest" description="Disordered" evidence="9">
    <location>
        <begin position="136"/>
        <end position="181"/>
    </location>
</feature>
<evidence type="ECO:0000256" key="7">
    <source>
        <dbReference type="ARBA" id="ARBA00022884"/>
    </source>
</evidence>
<dbReference type="InterPro" id="IPR009000">
    <property type="entry name" value="Transl_B-barrel_sf"/>
</dbReference>
<dbReference type="STRING" id="102285.A0A0R3T7E7"/>
<dbReference type="Gene3D" id="2.40.10.230">
    <property type="entry name" value="Probable tRNA pseudouridine synthase domain"/>
    <property type="match status" value="1"/>
</dbReference>
<evidence type="ECO:0000256" key="8">
    <source>
        <dbReference type="ARBA" id="ARBA00023242"/>
    </source>
</evidence>
<keyword evidence="4" id="KW-0690">Ribosome biogenesis</keyword>
<dbReference type="InterPro" id="IPR038664">
    <property type="entry name" value="Gar1/Naf1_Cbf5-bd_sf"/>
</dbReference>
<dbReference type="PANTHER" id="PTHR31633">
    <property type="entry name" value="H/ACA RIBONUCLEOPROTEIN COMPLEX NON-CORE SUBUNIT NAF1"/>
    <property type="match status" value="1"/>
</dbReference>
<dbReference type="PANTHER" id="PTHR31633:SF1">
    <property type="entry name" value="H_ACA RIBONUCLEOPROTEIN COMPLEX NON-CORE SUBUNIT NAF1"/>
    <property type="match status" value="1"/>
</dbReference>
<dbReference type="WBParaSite" id="HNAJ_0000298501-mRNA-1">
    <property type="protein sequence ID" value="HNAJ_0000298501-mRNA-1"/>
    <property type="gene ID" value="HNAJ_0000298501"/>
</dbReference>
<evidence type="ECO:0000256" key="6">
    <source>
        <dbReference type="ARBA" id="ARBA00022553"/>
    </source>
</evidence>
<evidence type="ECO:0000256" key="3">
    <source>
        <dbReference type="ARBA" id="ARBA00021438"/>
    </source>
</evidence>
<evidence type="ECO:0000256" key="5">
    <source>
        <dbReference type="ARBA" id="ARBA00022552"/>
    </source>
</evidence>
<feature type="compositionally biased region" description="Acidic residues" evidence="9">
    <location>
        <begin position="142"/>
        <end position="155"/>
    </location>
</feature>